<sequence length="146" mass="16062">MQRRWWWRRRLAISVLQRSPGTCTPYTLNMQLVPTAADEASCRLHPRSTNSPTQPTSPPTHPTLPTCQPTQLSQPANPPNSPNLPNHLTLPTCQPSQPANSPTQPALCLPACLYVSLSSAPSSPLLPSYLHVYFYNINSPTLLMPA</sequence>
<dbReference type="EMBL" id="JAWZYT010001656">
    <property type="protein sequence ID" value="KAK4310248.1"/>
    <property type="molecule type" value="Genomic_DNA"/>
</dbReference>
<comment type="caution">
    <text evidence="2">The sequence shown here is derived from an EMBL/GenBank/DDBJ whole genome shotgun (WGS) entry which is preliminary data.</text>
</comment>
<keyword evidence="3" id="KW-1185">Reference proteome</keyword>
<organism evidence="2 3">
    <name type="scientific">Petrolisthes manimaculis</name>
    <dbReference type="NCBI Taxonomy" id="1843537"/>
    <lineage>
        <taxon>Eukaryota</taxon>
        <taxon>Metazoa</taxon>
        <taxon>Ecdysozoa</taxon>
        <taxon>Arthropoda</taxon>
        <taxon>Crustacea</taxon>
        <taxon>Multicrustacea</taxon>
        <taxon>Malacostraca</taxon>
        <taxon>Eumalacostraca</taxon>
        <taxon>Eucarida</taxon>
        <taxon>Decapoda</taxon>
        <taxon>Pleocyemata</taxon>
        <taxon>Anomura</taxon>
        <taxon>Galatheoidea</taxon>
        <taxon>Porcellanidae</taxon>
        <taxon>Petrolisthes</taxon>
    </lineage>
</organism>
<gene>
    <name evidence="2" type="ORF">Pmani_018173</name>
</gene>
<dbReference type="AlphaFoldDB" id="A0AAE1U4R6"/>
<evidence type="ECO:0000313" key="2">
    <source>
        <dbReference type="EMBL" id="KAK4310248.1"/>
    </source>
</evidence>
<accession>A0AAE1U4R6</accession>
<proteinExistence type="predicted"/>
<dbReference type="Proteomes" id="UP001292094">
    <property type="component" value="Unassembled WGS sequence"/>
</dbReference>
<name>A0AAE1U4R6_9EUCA</name>
<protein>
    <submittedName>
        <fullName evidence="2">Uncharacterized protein</fullName>
    </submittedName>
</protein>
<evidence type="ECO:0000313" key="3">
    <source>
        <dbReference type="Proteomes" id="UP001292094"/>
    </source>
</evidence>
<feature type="compositionally biased region" description="Low complexity" evidence="1">
    <location>
        <begin position="63"/>
        <end position="75"/>
    </location>
</feature>
<evidence type="ECO:0000256" key="1">
    <source>
        <dbReference type="SAM" id="MobiDB-lite"/>
    </source>
</evidence>
<feature type="region of interest" description="Disordered" evidence="1">
    <location>
        <begin position="43"/>
        <end position="99"/>
    </location>
</feature>
<feature type="compositionally biased region" description="Low complexity" evidence="1">
    <location>
        <begin position="83"/>
        <end position="92"/>
    </location>
</feature>
<reference evidence="2" key="1">
    <citation type="submission" date="2023-11" db="EMBL/GenBank/DDBJ databases">
        <title>Genome assemblies of two species of porcelain crab, Petrolisthes cinctipes and Petrolisthes manimaculis (Anomura: Porcellanidae).</title>
        <authorList>
            <person name="Angst P."/>
        </authorList>
    </citation>
    <scope>NUCLEOTIDE SEQUENCE</scope>
    <source>
        <strain evidence="2">PB745_02</strain>
        <tissue evidence="2">Gill</tissue>
    </source>
</reference>